<dbReference type="PANTHER" id="PTHR31252">
    <property type="entry name" value="DUF4419 DOMAIN-CONTAINING PROTEIN"/>
    <property type="match status" value="1"/>
</dbReference>
<gene>
    <name evidence="1" type="ORF">IFR04_007749</name>
</gene>
<dbReference type="InterPro" id="IPR025533">
    <property type="entry name" value="DUF4419"/>
</dbReference>
<dbReference type="Pfam" id="PF14388">
    <property type="entry name" value="DUF4419"/>
    <property type="match status" value="1"/>
</dbReference>
<proteinExistence type="predicted"/>
<dbReference type="AlphaFoldDB" id="A0A8H7TI01"/>
<organism evidence="1 2">
    <name type="scientific">Cadophora malorum</name>
    <dbReference type="NCBI Taxonomy" id="108018"/>
    <lineage>
        <taxon>Eukaryota</taxon>
        <taxon>Fungi</taxon>
        <taxon>Dikarya</taxon>
        <taxon>Ascomycota</taxon>
        <taxon>Pezizomycotina</taxon>
        <taxon>Leotiomycetes</taxon>
        <taxon>Helotiales</taxon>
        <taxon>Ploettnerulaceae</taxon>
        <taxon>Cadophora</taxon>
    </lineage>
</organism>
<accession>A0A8H7TI01</accession>
<comment type="caution">
    <text evidence="1">The sequence shown here is derived from an EMBL/GenBank/DDBJ whole genome shotgun (WGS) entry which is preliminary data.</text>
</comment>
<name>A0A8H7TI01_9HELO</name>
<evidence type="ECO:0000313" key="1">
    <source>
        <dbReference type="EMBL" id="KAG4419153.1"/>
    </source>
</evidence>
<sequence>MYIFRNAEALRSKFVCHEGKKKLQIHIGGKGDNLGFSKFVQDITEQMQEQILDKDLGDWVMPDFTTTTDNDRVVASVAFMGAMSAYFDYGGRTGCGLPSVTLMGEQRDWEAILEKLEKVKTLGDEPTQWHHLLVPVISRFIKTFSEPSSESTKDFWGKIVHHQRGGSGQPDY</sequence>
<protein>
    <submittedName>
        <fullName evidence="1">Uncharacterized protein</fullName>
    </submittedName>
</protein>
<evidence type="ECO:0000313" key="2">
    <source>
        <dbReference type="Proteomes" id="UP000664132"/>
    </source>
</evidence>
<dbReference type="PANTHER" id="PTHR31252:SF11">
    <property type="entry name" value="DUF4419 DOMAIN-CONTAINING PROTEIN"/>
    <property type="match status" value="1"/>
</dbReference>
<keyword evidence="2" id="KW-1185">Reference proteome</keyword>
<dbReference type="EMBL" id="JAFJYH010000112">
    <property type="protein sequence ID" value="KAG4419153.1"/>
    <property type="molecule type" value="Genomic_DNA"/>
</dbReference>
<dbReference type="OrthoDB" id="9978173at2759"/>
<reference evidence="1" key="1">
    <citation type="submission" date="2021-02" db="EMBL/GenBank/DDBJ databases">
        <title>Genome sequence Cadophora malorum strain M34.</title>
        <authorList>
            <person name="Stefanovic E."/>
            <person name="Vu D."/>
            <person name="Scully C."/>
            <person name="Dijksterhuis J."/>
            <person name="Roader J."/>
            <person name="Houbraken J."/>
        </authorList>
    </citation>
    <scope>NUCLEOTIDE SEQUENCE</scope>
    <source>
        <strain evidence="1">M34</strain>
    </source>
</reference>
<dbReference type="Proteomes" id="UP000664132">
    <property type="component" value="Unassembled WGS sequence"/>
</dbReference>